<dbReference type="Proteomes" id="UP000827724">
    <property type="component" value="Unassembled WGS sequence"/>
</dbReference>
<feature type="compositionally biased region" description="Basic and acidic residues" evidence="1">
    <location>
        <begin position="73"/>
        <end position="89"/>
    </location>
</feature>
<evidence type="ECO:0000256" key="2">
    <source>
        <dbReference type="SAM" id="Phobius"/>
    </source>
</evidence>
<feature type="region of interest" description="Disordered" evidence="1">
    <location>
        <begin position="65"/>
        <end position="119"/>
    </location>
</feature>
<feature type="transmembrane region" description="Helical" evidence="2">
    <location>
        <begin position="37"/>
        <end position="59"/>
    </location>
</feature>
<feature type="region of interest" description="Disordered" evidence="1">
    <location>
        <begin position="262"/>
        <end position="301"/>
    </location>
</feature>
<keyword evidence="4" id="KW-1185">Reference proteome</keyword>
<keyword evidence="2" id="KW-0812">Transmembrane</keyword>
<proteinExistence type="predicted"/>
<sequence length="301" mass="34839">MIFPIFTMPCLHHNHRQPPPILHSRDPYDEQTSPSTIIGLAVGLTLITAIIAIIIYYWCQRHRHRQHGHRRRGSESRHRREGHRQHADDAAAGNDARTAEMEPAAQRQGGGARVQGEPPLTAVPLSLHHHRHEDKHFFHGDHYHAHQHPHQNQHPHQEPGRRLDDNHGHDGEYQSRPHGSAHQHQHHRHRHHRFRRTQHVLFPRDPAAEFEKLLITPPSPRTIPIATRADLEAILNGLDIPLPSAPAPAQANGYADAAANNERETAARHGDEEQKEKRRKRHHHHRHRHHCRRRHGRVAVR</sequence>
<dbReference type="OrthoDB" id="4900606at2759"/>
<gene>
    <name evidence="3" type="ORF">Trco_008461</name>
</gene>
<name>A0A9P8QE24_9HYPO</name>
<feature type="compositionally biased region" description="Basic and acidic residues" evidence="1">
    <location>
        <begin position="155"/>
        <end position="175"/>
    </location>
</feature>
<evidence type="ECO:0000313" key="4">
    <source>
        <dbReference type="Proteomes" id="UP000827724"/>
    </source>
</evidence>
<accession>A0A9P8QE24</accession>
<feature type="region of interest" description="Disordered" evidence="1">
    <location>
        <begin position="143"/>
        <end position="196"/>
    </location>
</feature>
<organism evidence="3 4">
    <name type="scientific">Trichoderma cornu-damae</name>
    <dbReference type="NCBI Taxonomy" id="654480"/>
    <lineage>
        <taxon>Eukaryota</taxon>
        <taxon>Fungi</taxon>
        <taxon>Dikarya</taxon>
        <taxon>Ascomycota</taxon>
        <taxon>Pezizomycotina</taxon>
        <taxon>Sordariomycetes</taxon>
        <taxon>Hypocreomycetidae</taxon>
        <taxon>Hypocreales</taxon>
        <taxon>Hypocreaceae</taxon>
        <taxon>Trichoderma</taxon>
    </lineage>
</organism>
<feature type="compositionally biased region" description="Basic and acidic residues" evidence="1">
    <location>
        <begin position="262"/>
        <end position="276"/>
    </location>
</feature>
<reference evidence="3" key="1">
    <citation type="submission" date="2021-08" db="EMBL/GenBank/DDBJ databases">
        <title>Chromosome-Level Trichoderma cornu-damae using Hi-C Data.</title>
        <authorList>
            <person name="Kim C.S."/>
        </authorList>
    </citation>
    <scope>NUCLEOTIDE SEQUENCE</scope>
    <source>
        <strain evidence="3">KA19-0412C</strain>
    </source>
</reference>
<dbReference type="EMBL" id="JAIWOZ010000007">
    <property type="protein sequence ID" value="KAH6603686.1"/>
    <property type="molecule type" value="Genomic_DNA"/>
</dbReference>
<keyword evidence="2" id="KW-0472">Membrane</keyword>
<feature type="compositionally biased region" description="Basic residues" evidence="1">
    <location>
        <begin position="179"/>
        <end position="196"/>
    </location>
</feature>
<dbReference type="AlphaFoldDB" id="A0A9P8QE24"/>
<comment type="caution">
    <text evidence="3">The sequence shown here is derived from an EMBL/GenBank/DDBJ whole genome shotgun (WGS) entry which is preliminary data.</text>
</comment>
<protein>
    <submittedName>
        <fullName evidence="3">Uncharacterized protein</fullName>
    </submittedName>
</protein>
<feature type="compositionally biased region" description="Basic residues" evidence="1">
    <location>
        <begin position="277"/>
        <end position="301"/>
    </location>
</feature>
<keyword evidence="2" id="KW-1133">Transmembrane helix</keyword>
<evidence type="ECO:0000256" key="1">
    <source>
        <dbReference type="SAM" id="MobiDB-lite"/>
    </source>
</evidence>
<evidence type="ECO:0000313" key="3">
    <source>
        <dbReference type="EMBL" id="KAH6603686.1"/>
    </source>
</evidence>